<reference evidence="2" key="1">
    <citation type="submission" date="2022-07" db="EMBL/GenBank/DDBJ databases">
        <title>The genome of Lyophyllum shimeji provides insight into the initial evolution of ectomycorrhizal fungal genome.</title>
        <authorList>
            <person name="Kobayashi Y."/>
            <person name="Shibata T."/>
            <person name="Hirakawa H."/>
            <person name="Shigenobu S."/>
            <person name="Nishiyama T."/>
            <person name="Yamada A."/>
            <person name="Hasebe M."/>
            <person name="Kawaguchi M."/>
        </authorList>
    </citation>
    <scope>NUCLEOTIDE SEQUENCE</scope>
    <source>
        <strain evidence="2">AT787</strain>
    </source>
</reference>
<gene>
    <name evidence="2" type="ORF">LshimejAT787_1602640</name>
</gene>
<evidence type="ECO:0000313" key="3">
    <source>
        <dbReference type="Proteomes" id="UP001063166"/>
    </source>
</evidence>
<protein>
    <submittedName>
        <fullName evidence="2">Uncharacterized protein</fullName>
    </submittedName>
</protein>
<sequence>MRDSPTKKKLVNARLLSPVARRTYTRVTRELRSMVRILHKYGQHQAAIARRFQIDKEVIARILKGKTKAAARDTGDDWQFVDDEFRKQYPPLETEAAKQQTARPQTSAKENLGTGMLVRTVSVRPATNARRMTLRDTDASRSRGRGETNIPTSMRSEPQQQEKNQTRHDAPLQRDRSSRNRAILIDMRNTSQPEIRLLPPQSPNLREFLATLEHDLTGMIDALVRQDLGSSEKLFALAQWPSEELHKLFKEAIPDLTVAQRFMLVRGLKKSATVELLE</sequence>
<feature type="compositionally biased region" description="Basic and acidic residues" evidence="1">
    <location>
        <begin position="133"/>
        <end position="146"/>
    </location>
</feature>
<evidence type="ECO:0000313" key="2">
    <source>
        <dbReference type="EMBL" id="GLB44334.1"/>
    </source>
</evidence>
<name>A0A9P3UQU2_LYOSH</name>
<dbReference type="OrthoDB" id="3051543at2759"/>
<dbReference type="Proteomes" id="UP001063166">
    <property type="component" value="Unassembled WGS sequence"/>
</dbReference>
<feature type="region of interest" description="Disordered" evidence="1">
    <location>
        <begin position="94"/>
        <end position="179"/>
    </location>
</feature>
<accession>A0A9P3UQU2</accession>
<proteinExistence type="predicted"/>
<dbReference type="AlphaFoldDB" id="A0A9P3UQU2"/>
<feature type="compositionally biased region" description="Polar residues" evidence="1">
    <location>
        <begin position="149"/>
        <end position="163"/>
    </location>
</feature>
<evidence type="ECO:0000256" key="1">
    <source>
        <dbReference type="SAM" id="MobiDB-lite"/>
    </source>
</evidence>
<feature type="compositionally biased region" description="Polar residues" evidence="1">
    <location>
        <begin position="97"/>
        <end position="109"/>
    </location>
</feature>
<feature type="compositionally biased region" description="Basic and acidic residues" evidence="1">
    <location>
        <begin position="164"/>
        <end position="178"/>
    </location>
</feature>
<dbReference type="EMBL" id="BRPK01000016">
    <property type="protein sequence ID" value="GLB44334.1"/>
    <property type="molecule type" value="Genomic_DNA"/>
</dbReference>
<organism evidence="2 3">
    <name type="scientific">Lyophyllum shimeji</name>
    <name type="common">Hon-shimeji</name>
    <name type="synonym">Tricholoma shimeji</name>
    <dbReference type="NCBI Taxonomy" id="47721"/>
    <lineage>
        <taxon>Eukaryota</taxon>
        <taxon>Fungi</taxon>
        <taxon>Dikarya</taxon>
        <taxon>Basidiomycota</taxon>
        <taxon>Agaricomycotina</taxon>
        <taxon>Agaricomycetes</taxon>
        <taxon>Agaricomycetidae</taxon>
        <taxon>Agaricales</taxon>
        <taxon>Tricholomatineae</taxon>
        <taxon>Lyophyllaceae</taxon>
        <taxon>Lyophyllum</taxon>
    </lineage>
</organism>
<comment type="caution">
    <text evidence="2">The sequence shown here is derived from an EMBL/GenBank/DDBJ whole genome shotgun (WGS) entry which is preliminary data.</text>
</comment>
<keyword evidence="3" id="KW-1185">Reference proteome</keyword>